<protein>
    <recommendedName>
        <fullName evidence="2">N-acetylglucosaminylphosphatidylinositol deacetylase</fullName>
        <ecNumber evidence="2">3.5.1.89</ecNumber>
    </recommendedName>
</protein>
<dbReference type="AlphaFoldDB" id="A0A0V1Q060"/>
<evidence type="ECO:0000256" key="2">
    <source>
        <dbReference type="ARBA" id="ARBA00012176"/>
    </source>
</evidence>
<dbReference type="GO" id="GO:0000225">
    <property type="term" value="F:N-acetylglucosaminylphosphatidylinositol deacetylase activity"/>
    <property type="evidence" value="ECO:0007669"/>
    <property type="project" value="UniProtKB-EC"/>
</dbReference>
<dbReference type="Pfam" id="PF02585">
    <property type="entry name" value="PIG-L"/>
    <property type="match status" value="1"/>
</dbReference>
<keyword evidence="4" id="KW-1185">Reference proteome</keyword>
<dbReference type="EMBL" id="LMYN01000041">
    <property type="protein sequence ID" value="KSA01867.1"/>
    <property type="molecule type" value="Genomic_DNA"/>
</dbReference>
<comment type="caution">
    <text evidence="3">The sequence shown here is derived from an EMBL/GenBank/DDBJ whole genome shotgun (WGS) entry which is preliminary data.</text>
</comment>
<reference evidence="3 4" key="1">
    <citation type="submission" date="2015-11" db="EMBL/GenBank/DDBJ databases">
        <title>The genome of Debaryomyces fabryi.</title>
        <authorList>
            <person name="Tafer H."/>
            <person name="Lopandic K."/>
        </authorList>
    </citation>
    <scope>NUCLEOTIDE SEQUENCE [LARGE SCALE GENOMIC DNA]</scope>
    <source>
        <strain evidence="3 4">CBS 789</strain>
    </source>
</reference>
<dbReference type="GeneID" id="26839409"/>
<dbReference type="PANTHER" id="PTHR12993">
    <property type="entry name" value="N-ACETYLGLUCOSAMINYL-PHOSPHATIDYLINOSITOL DE-N-ACETYLASE-RELATED"/>
    <property type="match status" value="1"/>
</dbReference>
<name>A0A0V1Q060_9ASCO</name>
<dbReference type="EC" id="3.5.1.89" evidence="2"/>
<dbReference type="OrthoDB" id="440160at2759"/>
<proteinExistence type="inferred from homology"/>
<dbReference type="GO" id="GO:0006506">
    <property type="term" value="P:GPI anchor biosynthetic process"/>
    <property type="evidence" value="ECO:0007669"/>
    <property type="project" value="UniProtKB-UniPathway"/>
</dbReference>
<dbReference type="InterPro" id="IPR024078">
    <property type="entry name" value="LmbE-like_dom_sf"/>
</dbReference>
<dbReference type="SUPFAM" id="SSF102588">
    <property type="entry name" value="LmbE-like"/>
    <property type="match status" value="1"/>
</dbReference>
<dbReference type="RefSeq" id="XP_015467969.1">
    <property type="nucleotide sequence ID" value="XM_015611230.1"/>
</dbReference>
<evidence type="ECO:0000313" key="4">
    <source>
        <dbReference type="Proteomes" id="UP000054251"/>
    </source>
</evidence>
<dbReference type="Proteomes" id="UP000054251">
    <property type="component" value="Unassembled WGS sequence"/>
</dbReference>
<evidence type="ECO:0000313" key="3">
    <source>
        <dbReference type="EMBL" id="KSA01867.1"/>
    </source>
</evidence>
<accession>A0A0V1Q060</accession>
<dbReference type="GO" id="GO:0016020">
    <property type="term" value="C:membrane"/>
    <property type="evidence" value="ECO:0007669"/>
    <property type="project" value="GOC"/>
</dbReference>
<evidence type="ECO:0000256" key="1">
    <source>
        <dbReference type="ARBA" id="ARBA00006066"/>
    </source>
</evidence>
<organism evidence="3 4">
    <name type="scientific">Debaryomyces fabryi</name>
    <dbReference type="NCBI Taxonomy" id="58627"/>
    <lineage>
        <taxon>Eukaryota</taxon>
        <taxon>Fungi</taxon>
        <taxon>Dikarya</taxon>
        <taxon>Ascomycota</taxon>
        <taxon>Saccharomycotina</taxon>
        <taxon>Pichiomycetes</taxon>
        <taxon>Debaryomycetaceae</taxon>
        <taxon>Debaryomyces</taxon>
    </lineage>
</organism>
<sequence length="306" mass="35503">MLARIWTFVLRVISVSFFLWIILSTAVPQIIAKYSLSNGSENVYCPYNSITSPSPLPIRDANVYFIIGHPDDEVMFFSPTLIELNKKEHNNKVKLICFSNGDAVHESMGKVRTEELYKSGSILGLKENDIKVLDKFKDGMDEKWDTDTIQKTLEEMVGKKSKGPLVLITFDENGVSKHPNHISLYHGTKKFYQTYYCKTGRNGKFYVLKTLNFWEKYSFNILTNVELFVDHLSKLLISNVLKIKVNISFFNNKTRNQSIKIYSDLNMLSVSYAAMSYGHYSQMVWFRYGWLILSRYLTFNHLIEIN</sequence>
<dbReference type="PANTHER" id="PTHR12993:SF11">
    <property type="entry name" value="N-ACETYLGLUCOSAMINYL-PHOSPHATIDYLINOSITOL DE-N-ACETYLASE"/>
    <property type="match status" value="1"/>
</dbReference>
<dbReference type="GO" id="GO:0005783">
    <property type="term" value="C:endoplasmic reticulum"/>
    <property type="evidence" value="ECO:0007669"/>
    <property type="project" value="TreeGrafter"/>
</dbReference>
<gene>
    <name evidence="3" type="ORF">AC631_02400</name>
</gene>
<dbReference type="UniPathway" id="UPA00196"/>
<dbReference type="InterPro" id="IPR003737">
    <property type="entry name" value="GlcNAc_PI_deacetylase-related"/>
</dbReference>
<dbReference type="Gene3D" id="3.40.50.10320">
    <property type="entry name" value="LmbE-like"/>
    <property type="match status" value="1"/>
</dbReference>
<comment type="similarity">
    <text evidence="1">Belongs to the PIGL family.</text>
</comment>